<name>V6IW95_9BACL</name>
<evidence type="ECO:0000313" key="2">
    <source>
        <dbReference type="EMBL" id="EST11512.1"/>
    </source>
</evidence>
<keyword evidence="1" id="KW-0812">Transmembrane</keyword>
<dbReference type="STRING" id="1395513.P343_11070"/>
<evidence type="ECO:0000256" key="1">
    <source>
        <dbReference type="SAM" id="Phobius"/>
    </source>
</evidence>
<keyword evidence="1" id="KW-0472">Membrane</keyword>
<keyword evidence="3" id="KW-1185">Reference proteome</keyword>
<organism evidence="2 3">
    <name type="scientific">Sporolactobacillus laevolacticus DSM 442</name>
    <dbReference type="NCBI Taxonomy" id="1395513"/>
    <lineage>
        <taxon>Bacteria</taxon>
        <taxon>Bacillati</taxon>
        <taxon>Bacillota</taxon>
        <taxon>Bacilli</taxon>
        <taxon>Bacillales</taxon>
        <taxon>Sporolactobacillaceae</taxon>
        <taxon>Sporolactobacillus</taxon>
    </lineage>
</organism>
<feature type="transmembrane region" description="Helical" evidence="1">
    <location>
        <begin position="38"/>
        <end position="62"/>
    </location>
</feature>
<reference evidence="2 3" key="1">
    <citation type="journal article" date="2013" name="Genome Announc.">
        <title>Genome Sequence of Sporolactobacillus laevolacticus DSM442, an Efficient Polymer-Grade D-Lactate Producer from Agricultural Waste Cottonseed as a Nitrogen Source.</title>
        <authorList>
            <person name="Wang H."/>
            <person name="Wang L."/>
            <person name="Ju J."/>
            <person name="Yu B."/>
            <person name="Ma Y."/>
        </authorList>
    </citation>
    <scope>NUCLEOTIDE SEQUENCE [LARGE SCALE GENOMIC DNA]</scope>
    <source>
        <strain evidence="2 3">DSM 442</strain>
    </source>
</reference>
<accession>V6IW95</accession>
<protein>
    <submittedName>
        <fullName evidence="2">Uncharacterized protein</fullName>
    </submittedName>
</protein>
<gene>
    <name evidence="2" type="ORF">P343_11070</name>
</gene>
<proteinExistence type="predicted"/>
<dbReference type="OrthoDB" id="2643649at2"/>
<evidence type="ECO:0000313" key="3">
    <source>
        <dbReference type="Proteomes" id="UP000018296"/>
    </source>
</evidence>
<dbReference type="Proteomes" id="UP000018296">
    <property type="component" value="Unassembled WGS sequence"/>
</dbReference>
<keyword evidence="1" id="KW-1133">Transmembrane helix</keyword>
<sequence>MKKLDWIFSLFLIIMGLTCLFFSANAFGHESFLSFGRAFFQVCMWMACPVMLLAILYLWFYLGKKSK</sequence>
<dbReference type="AlphaFoldDB" id="V6IW95"/>
<dbReference type="PATRIC" id="fig|1395513.3.peg.2236"/>
<comment type="caution">
    <text evidence="2">The sequence shown here is derived from an EMBL/GenBank/DDBJ whole genome shotgun (WGS) entry which is preliminary data.</text>
</comment>
<dbReference type="eggNOG" id="ENOG5033G5J">
    <property type="taxonomic scope" value="Bacteria"/>
</dbReference>
<dbReference type="EMBL" id="AWTC01000010">
    <property type="protein sequence ID" value="EST11512.1"/>
    <property type="molecule type" value="Genomic_DNA"/>
</dbReference>